<name>A0A2W5U3Z0_9CORY</name>
<dbReference type="InterPro" id="IPR000330">
    <property type="entry name" value="SNF2_N"/>
</dbReference>
<dbReference type="CDD" id="cd18793">
    <property type="entry name" value="SF2_C_SNF"/>
    <property type="match status" value="1"/>
</dbReference>
<dbReference type="GO" id="GO:0016787">
    <property type="term" value="F:hydrolase activity"/>
    <property type="evidence" value="ECO:0007669"/>
    <property type="project" value="UniProtKB-KW"/>
</dbReference>
<feature type="region of interest" description="Disordered" evidence="2">
    <location>
        <begin position="534"/>
        <end position="559"/>
    </location>
</feature>
<gene>
    <name evidence="5" type="ORF">DI525_10150</name>
</gene>
<dbReference type="Pfam" id="PF00271">
    <property type="entry name" value="Helicase_C"/>
    <property type="match status" value="1"/>
</dbReference>
<evidence type="ECO:0000259" key="3">
    <source>
        <dbReference type="PROSITE" id="PS51192"/>
    </source>
</evidence>
<dbReference type="Pfam" id="PF12419">
    <property type="entry name" value="DUF3670"/>
    <property type="match status" value="1"/>
</dbReference>
<protein>
    <submittedName>
        <fullName evidence="5">ATP-dependent helicase</fullName>
    </submittedName>
</protein>
<keyword evidence="5" id="KW-0347">Helicase</keyword>
<evidence type="ECO:0000259" key="4">
    <source>
        <dbReference type="PROSITE" id="PS51194"/>
    </source>
</evidence>
<dbReference type="GO" id="GO:0004386">
    <property type="term" value="F:helicase activity"/>
    <property type="evidence" value="ECO:0007669"/>
    <property type="project" value="UniProtKB-KW"/>
</dbReference>
<feature type="domain" description="Helicase ATP-binding" evidence="3">
    <location>
        <begin position="607"/>
        <end position="770"/>
    </location>
</feature>
<dbReference type="InterPro" id="IPR001650">
    <property type="entry name" value="Helicase_C-like"/>
</dbReference>
<dbReference type="SUPFAM" id="SSF52540">
    <property type="entry name" value="P-loop containing nucleoside triphosphate hydrolases"/>
    <property type="match status" value="2"/>
</dbReference>
<dbReference type="PANTHER" id="PTHR10799">
    <property type="entry name" value="SNF2/RAD54 HELICASE FAMILY"/>
    <property type="match status" value="1"/>
</dbReference>
<dbReference type="Gene3D" id="3.40.50.10810">
    <property type="entry name" value="Tandem AAA-ATPase domain"/>
    <property type="match status" value="1"/>
</dbReference>
<evidence type="ECO:0000256" key="1">
    <source>
        <dbReference type="ARBA" id="ARBA00022801"/>
    </source>
</evidence>
<keyword evidence="5" id="KW-0547">Nucleotide-binding</keyword>
<proteinExistence type="predicted"/>
<dbReference type="Gene3D" id="3.40.50.300">
    <property type="entry name" value="P-loop containing nucleotide triphosphate hydrolases"/>
    <property type="match status" value="1"/>
</dbReference>
<evidence type="ECO:0000256" key="2">
    <source>
        <dbReference type="SAM" id="MobiDB-lite"/>
    </source>
</evidence>
<dbReference type="InterPro" id="IPR049730">
    <property type="entry name" value="SNF2/RAD54-like_C"/>
</dbReference>
<dbReference type="SMART" id="SM00490">
    <property type="entry name" value="HELICc"/>
    <property type="match status" value="1"/>
</dbReference>
<feature type="compositionally biased region" description="Polar residues" evidence="2">
    <location>
        <begin position="1088"/>
        <end position="1098"/>
    </location>
</feature>
<dbReference type="InterPro" id="IPR027417">
    <property type="entry name" value="P-loop_NTPase"/>
</dbReference>
<dbReference type="InterPro" id="IPR022138">
    <property type="entry name" value="DUF3670"/>
</dbReference>
<evidence type="ECO:0000313" key="5">
    <source>
        <dbReference type="EMBL" id="PZR03418.1"/>
    </source>
</evidence>
<comment type="caution">
    <text evidence="5">The sequence shown here is derived from an EMBL/GenBank/DDBJ whole genome shotgun (WGS) entry which is preliminary data.</text>
</comment>
<dbReference type="Proteomes" id="UP000249432">
    <property type="component" value="Unassembled WGS sequence"/>
</dbReference>
<dbReference type="InterPro" id="IPR038718">
    <property type="entry name" value="SNF2-like_sf"/>
</dbReference>
<dbReference type="PROSITE" id="PS51194">
    <property type="entry name" value="HELICASE_CTER"/>
    <property type="match status" value="1"/>
</dbReference>
<organism evidence="5 6">
    <name type="scientific">Corynebacterium kroppenstedtii</name>
    <dbReference type="NCBI Taxonomy" id="161879"/>
    <lineage>
        <taxon>Bacteria</taxon>
        <taxon>Bacillati</taxon>
        <taxon>Actinomycetota</taxon>
        <taxon>Actinomycetes</taxon>
        <taxon>Mycobacteriales</taxon>
        <taxon>Corynebacteriaceae</taxon>
        <taxon>Corynebacterium</taxon>
    </lineage>
</organism>
<sequence>MLCECVAGLSRGPGINETMTAYLLHVLWPVHSGIHVWVEETDGHKVVANYSDLPRDQFPQFILDVLTNRGRRTVAPRRAHAVLSTPKGCLRELTIPTVEFTPDQAVEFLIALARLQDNDELPEDVGIAPETEFVLTLLRGLEKLRMSGRVLFRMQWVDQEWIPMWQPAVGMAERVWLAQMVEATPEVLTLSGGRDLAERISVPLIDALARRTLVSMPDQEEIVQPLVRSLIDGSPLDRATGSMVVDINTWRSKMSSESYDLIFIVHEPDDMETEEPRLNPADPRAAHELVEADITRDDVASRLIDTTDNVHDFGATAEPEPEIQWRIRLAYRSGTDAPAPIPQPINDPALRKRVDEQLERASHVWPQLATYGIDPDTRDYLLSTNDIVEFIDRGADALRQIGFRVLVPAPWTKEKVRVSLSAQPAVVNGLGDAKLGFDQLLDFSWSASMGGAQLSPAEVDDLLQSSTDLVNIRGKWVQADTRVLKAASKHLSSLVNRTADNSNSGTDESQVTVGQLRRATDEIRRDLRDDGEAGSIIADGIAGSPGDGEEDPDDPNADEPSVMVEAATWISALIGVNKAIAPQRMDTPSGITVELREYQRRGFDWLAWMTSQHLGCVLADDMGLGKTLQTLTLLAYEKENAVPSGPVLVIAPTSVIGNWIAEAKKFAPGLSTYLHHGPERLEGEALTDKIAETDLIVTTYSIVTRDQEVLGRTYFHRIVIDEAQQVKNPSTKNAKAVRTLQASHRLALTGTPVENRLDELWAVMDFCNPGLFGKRNEFRDRYSIPIERYHDDNLTADLKALTQPFILRRVKTDPAVVDDLPEKNEAVLVAEMLPQQASLYKAVTATVAKELESKQGGMDRRGLIFKLLTGLKQICNHPAQYLGDDSPFLDGSHHRSGKVATAEPLVDEALQQGRKVLIFTQFVVFGNMLKTYFNNRYGIDVPFLNGSVERKERDRMVNAFNSPAGPPIMILSLRAGGTGLNLTGASVVIHMDRWWNPAVENQATDRAYRIGQEHDVSVYKLISKGTIEEKINEIIEGKLQLASAVVGTGEAWISELSDDELLQLVAMKEPTKPIRSEYTNARARHSLPMTSNPGRHHE</sequence>
<evidence type="ECO:0000313" key="6">
    <source>
        <dbReference type="Proteomes" id="UP000249432"/>
    </source>
</evidence>
<dbReference type="InterPro" id="IPR014001">
    <property type="entry name" value="Helicase_ATP-bd"/>
</dbReference>
<dbReference type="Pfam" id="PF00176">
    <property type="entry name" value="SNF2-rel_dom"/>
    <property type="match status" value="1"/>
</dbReference>
<dbReference type="CDD" id="cd18012">
    <property type="entry name" value="DEXQc_arch_SWI2_SNF2"/>
    <property type="match status" value="1"/>
</dbReference>
<dbReference type="PROSITE" id="PS51192">
    <property type="entry name" value="HELICASE_ATP_BIND_1"/>
    <property type="match status" value="1"/>
</dbReference>
<dbReference type="EMBL" id="QFRA01000041">
    <property type="protein sequence ID" value="PZR03418.1"/>
    <property type="molecule type" value="Genomic_DNA"/>
</dbReference>
<feature type="compositionally biased region" description="Polar residues" evidence="2">
    <location>
        <begin position="496"/>
        <end position="513"/>
    </location>
</feature>
<feature type="region of interest" description="Disordered" evidence="2">
    <location>
        <begin position="1075"/>
        <end position="1098"/>
    </location>
</feature>
<feature type="region of interest" description="Disordered" evidence="2">
    <location>
        <begin position="496"/>
        <end position="516"/>
    </location>
</feature>
<dbReference type="GO" id="GO:0005524">
    <property type="term" value="F:ATP binding"/>
    <property type="evidence" value="ECO:0007669"/>
    <property type="project" value="InterPro"/>
</dbReference>
<dbReference type="SMART" id="SM00487">
    <property type="entry name" value="DEXDc"/>
    <property type="match status" value="1"/>
</dbReference>
<keyword evidence="1" id="KW-0378">Hydrolase</keyword>
<keyword evidence="5" id="KW-0067">ATP-binding</keyword>
<accession>A0A2W5U3Z0</accession>
<feature type="compositionally biased region" description="Acidic residues" evidence="2">
    <location>
        <begin position="547"/>
        <end position="557"/>
    </location>
</feature>
<dbReference type="AlphaFoldDB" id="A0A2W5U3Z0"/>
<feature type="domain" description="Helicase C-terminal" evidence="4">
    <location>
        <begin position="901"/>
        <end position="1053"/>
    </location>
</feature>
<reference evidence="5 6" key="1">
    <citation type="submission" date="2017-08" db="EMBL/GenBank/DDBJ databases">
        <title>Infants hospitalized years apart are colonized by the same room-sourced microbial strains.</title>
        <authorList>
            <person name="Brooks B."/>
            <person name="Olm M.R."/>
            <person name="Firek B.A."/>
            <person name="Baker R."/>
            <person name="Thomas B.C."/>
            <person name="Morowitz M.J."/>
            <person name="Banfield J.F."/>
        </authorList>
    </citation>
    <scope>NUCLEOTIDE SEQUENCE [LARGE SCALE GENOMIC DNA]</scope>
    <source>
        <strain evidence="5">S2_003_000_R1_3</strain>
    </source>
</reference>